<organism evidence="6 7">
    <name type="scientific">Vibrio parahaemolyticus</name>
    <dbReference type="NCBI Taxonomy" id="670"/>
    <lineage>
        <taxon>Bacteria</taxon>
        <taxon>Pseudomonadati</taxon>
        <taxon>Pseudomonadota</taxon>
        <taxon>Gammaproteobacteria</taxon>
        <taxon>Vibrionales</taxon>
        <taxon>Vibrionaceae</taxon>
        <taxon>Vibrio</taxon>
    </lineage>
</organism>
<evidence type="ECO:0000259" key="5">
    <source>
        <dbReference type="PROSITE" id="PS50931"/>
    </source>
</evidence>
<dbReference type="Gene3D" id="3.40.190.10">
    <property type="entry name" value="Periplasmic binding protein-like II"/>
    <property type="match status" value="2"/>
</dbReference>
<name>A0A7Y0SMA9_VIBPH</name>
<proteinExistence type="inferred from homology"/>
<evidence type="ECO:0000313" key="7">
    <source>
        <dbReference type="Proteomes" id="UP000518904"/>
    </source>
</evidence>
<dbReference type="InterPro" id="IPR005119">
    <property type="entry name" value="LysR_subst-bd"/>
</dbReference>
<dbReference type="InterPro" id="IPR000847">
    <property type="entry name" value="LysR_HTH_N"/>
</dbReference>
<dbReference type="InterPro" id="IPR036390">
    <property type="entry name" value="WH_DNA-bd_sf"/>
</dbReference>
<dbReference type="SUPFAM" id="SSF53850">
    <property type="entry name" value="Periplasmic binding protein-like II"/>
    <property type="match status" value="1"/>
</dbReference>
<comment type="caution">
    <text evidence="6">The sequence shown here is derived from an EMBL/GenBank/DDBJ whole genome shotgun (WGS) entry which is preliminary data.</text>
</comment>
<dbReference type="Pfam" id="PF00126">
    <property type="entry name" value="HTH_1"/>
    <property type="match status" value="1"/>
</dbReference>
<reference evidence="6 7" key="1">
    <citation type="submission" date="2020-04" db="EMBL/GenBank/DDBJ databases">
        <title>Whole-genome sequencing of Vibrio spp. from China reveals different genetic environments of blaCTX-M-14 among diverse lineages.</title>
        <authorList>
            <person name="Zheng Z."/>
            <person name="Ye L."/>
            <person name="Chen S."/>
        </authorList>
    </citation>
    <scope>NUCLEOTIDE SEQUENCE [LARGE SCALE GENOMIC DNA]</scope>
    <source>
        <strain evidence="6 7">Vb0551</strain>
    </source>
</reference>
<dbReference type="RefSeq" id="WP_045545315.1">
    <property type="nucleotide sequence ID" value="NZ_CAJDZF010000013.1"/>
</dbReference>
<dbReference type="SUPFAM" id="SSF46785">
    <property type="entry name" value="Winged helix' DNA-binding domain"/>
    <property type="match status" value="1"/>
</dbReference>
<protein>
    <submittedName>
        <fullName evidence="6">LysR family transcriptional regulator</fullName>
    </submittedName>
</protein>
<dbReference type="InterPro" id="IPR036388">
    <property type="entry name" value="WH-like_DNA-bd_sf"/>
</dbReference>
<accession>A0A7Y0SMA9</accession>
<dbReference type="PROSITE" id="PS50931">
    <property type="entry name" value="HTH_LYSR"/>
    <property type="match status" value="1"/>
</dbReference>
<dbReference type="AlphaFoldDB" id="A0A7Y0SMA9"/>
<evidence type="ECO:0000256" key="1">
    <source>
        <dbReference type="ARBA" id="ARBA00009437"/>
    </source>
</evidence>
<dbReference type="Gene3D" id="1.10.10.10">
    <property type="entry name" value="Winged helix-like DNA-binding domain superfamily/Winged helix DNA-binding domain"/>
    <property type="match status" value="1"/>
</dbReference>
<evidence type="ECO:0000256" key="4">
    <source>
        <dbReference type="ARBA" id="ARBA00023163"/>
    </source>
</evidence>
<feature type="domain" description="HTH lysR-type" evidence="5">
    <location>
        <begin position="1"/>
        <end position="60"/>
    </location>
</feature>
<keyword evidence="2" id="KW-0805">Transcription regulation</keyword>
<sequence length="287" mass="32658">MKLAFDNLISFHAVVTCGSFSAGARKLGKSQSTVSGAVKSLEGMLGYRLIDRESQQIGLTEQGKKLYQLVSPLVNKYRDLNHVAESLMHCQSLRLRLGVDPLVFSPKVRSTLIALCDTFPELALTIVTMPSHMLVDCIDRHEIDIAIGNPYHRTTRNFNIDELFCVHCHWVTHPQQLKVSKPYKSRLLLLDGHEYILNLSNVANNLVWVLDDIRLMIELCIAQKGIAFVPQHALEQNPYAEILTLYPNETGLFSKQIYASLIWPLHTEYSKYNQWLHDRLKGNIPHV</sequence>
<evidence type="ECO:0000313" key="6">
    <source>
        <dbReference type="EMBL" id="NMU85817.1"/>
    </source>
</evidence>
<evidence type="ECO:0000256" key="2">
    <source>
        <dbReference type="ARBA" id="ARBA00023015"/>
    </source>
</evidence>
<dbReference type="GO" id="GO:0003700">
    <property type="term" value="F:DNA-binding transcription factor activity"/>
    <property type="evidence" value="ECO:0007669"/>
    <property type="project" value="InterPro"/>
</dbReference>
<dbReference type="GO" id="GO:0000976">
    <property type="term" value="F:transcription cis-regulatory region binding"/>
    <property type="evidence" value="ECO:0007669"/>
    <property type="project" value="TreeGrafter"/>
</dbReference>
<comment type="similarity">
    <text evidence="1">Belongs to the LysR transcriptional regulatory family.</text>
</comment>
<dbReference type="Proteomes" id="UP000518904">
    <property type="component" value="Unassembled WGS sequence"/>
</dbReference>
<gene>
    <name evidence="6" type="ORF">HKB16_23470</name>
</gene>
<keyword evidence="3" id="KW-0238">DNA-binding</keyword>
<dbReference type="PANTHER" id="PTHR30126:SF91">
    <property type="entry name" value="LYSR FAMILY TRANSCRIPTIONAL REGULATOR"/>
    <property type="match status" value="1"/>
</dbReference>
<dbReference type="PANTHER" id="PTHR30126">
    <property type="entry name" value="HTH-TYPE TRANSCRIPTIONAL REGULATOR"/>
    <property type="match status" value="1"/>
</dbReference>
<evidence type="ECO:0000256" key="3">
    <source>
        <dbReference type="ARBA" id="ARBA00023125"/>
    </source>
</evidence>
<dbReference type="EMBL" id="JABCLB010002279">
    <property type="protein sequence ID" value="NMU85817.1"/>
    <property type="molecule type" value="Genomic_DNA"/>
</dbReference>
<keyword evidence="4" id="KW-0804">Transcription</keyword>
<dbReference type="Pfam" id="PF03466">
    <property type="entry name" value="LysR_substrate"/>
    <property type="match status" value="1"/>
</dbReference>